<protein>
    <submittedName>
        <fullName evidence="1">Uncharacterized protein</fullName>
    </submittedName>
</protein>
<dbReference type="Proteomes" id="UP001152888">
    <property type="component" value="Unassembled WGS sequence"/>
</dbReference>
<comment type="caution">
    <text evidence="1">The sequence shown here is derived from an EMBL/GenBank/DDBJ whole genome shotgun (WGS) entry which is preliminary data.</text>
</comment>
<organism evidence="1 2">
    <name type="scientific">Acanthoscelides obtectus</name>
    <name type="common">Bean weevil</name>
    <name type="synonym">Bruchus obtectus</name>
    <dbReference type="NCBI Taxonomy" id="200917"/>
    <lineage>
        <taxon>Eukaryota</taxon>
        <taxon>Metazoa</taxon>
        <taxon>Ecdysozoa</taxon>
        <taxon>Arthropoda</taxon>
        <taxon>Hexapoda</taxon>
        <taxon>Insecta</taxon>
        <taxon>Pterygota</taxon>
        <taxon>Neoptera</taxon>
        <taxon>Endopterygota</taxon>
        <taxon>Coleoptera</taxon>
        <taxon>Polyphaga</taxon>
        <taxon>Cucujiformia</taxon>
        <taxon>Chrysomeloidea</taxon>
        <taxon>Chrysomelidae</taxon>
        <taxon>Bruchinae</taxon>
        <taxon>Bruchini</taxon>
        <taxon>Acanthoscelides</taxon>
    </lineage>
</organism>
<name>A0A9P0KIT8_ACAOB</name>
<gene>
    <name evidence="1" type="ORF">ACAOBT_LOCUS9519</name>
</gene>
<accession>A0A9P0KIT8</accession>
<proteinExistence type="predicted"/>
<dbReference type="AlphaFoldDB" id="A0A9P0KIT8"/>
<keyword evidence="2" id="KW-1185">Reference proteome</keyword>
<reference evidence="1" key="1">
    <citation type="submission" date="2022-03" db="EMBL/GenBank/DDBJ databases">
        <authorList>
            <person name="Sayadi A."/>
        </authorList>
    </citation>
    <scope>NUCLEOTIDE SEQUENCE</scope>
</reference>
<evidence type="ECO:0000313" key="2">
    <source>
        <dbReference type="Proteomes" id="UP001152888"/>
    </source>
</evidence>
<sequence length="97" mass="11072">MSNACQLSTTCQLPIIGNYCISSKCLQNNNDTCSKNLANITFPFFHHLYNLQSKNRSYSGLGKKYQHILIQNSGISAYKMQVCLLLTAELYCQKVRW</sequence>
<dbReference type="EMBL" id="CAKOFQ010006787">
    <property type="protein sequence ID" value="CAH1971612.1"/>
    <property type="molecule type" value="Genomic_DNA"/>
</dbReference>
<evidence type="ECO:0000313" key="1">
    <source>
        <dbReference type="EMBL" id="CAH1971612.1"/>
    </source>
</evidence>